<dbReference type="GO" id="GO:0005737">
    <property type="term" value="C:cytoplasm"/>
    <property type="evidence" value="ECO:0007669"/>
    <property type="project" value="TreeGrafter"/>
</dbReference>
<dbReference type="InterPro" id="IPR052056">
    <property type="entry name" value="Mono-ARTD/PARP"/>
</dbReference>
<sequence length="860" mass="95188">MFKKELCSELEIEDSDGSLPAGPVQTVVTLSQDTMTFMGKFKIRLTKGDLADSQEEALVISVPPDLNLASAKASKAVSVKAKDGLQKELSTRFGKLKEGDVRHTASGHALASCKTVVCCCCPHGGKDHTMLKNIVTECLTQTESPQPHSNLVDVKIVVYNTDDNNWKSLHQEFKTQADVSSLLARMTSLGVDGTTPSQVGPVQTVTTLSQDTMTFMGKFKIRLTKGDLADSQEEALVISVPPDLNLASAKASKAVSVKAKDGLQKELSTRQLYAAVVHMEANHTMLKNIVTECLTQTESVGCKSAAFPVLGTGGCAFTPDAAAQAMIGAMMEYYSRNPNSNLVDVKIVVYNTDGNNWKSLQEELRKKTRALPGLSPGKPAKNRNLATALGAGDDGKALSADLRGNAVLKGYLVLKNTTIRVISGDLAEHRADVLVNSAYKFTGGPLDKGMVSRALLMRAGQSIANEIRAKIAKDEHPDNGIWETKAGNLEADFIFHINTRHTETGSAEVDFENLIVNCLQRCHNQERGSSIAFPAIATGVLKRSKKIMAKTILEAVEKYIQHNPRTRVRVVDLVIYEEEMSKEFVSFLKKSPTWHKRFKPVKYLVDKLKGKKVPGADGNVEDTLRVKIYAGSLKEVEQCEMELDYRLEELITTEMWSKKATYEKRDKKCISGLTKEQISILEREADKLNVRVEVNRAAKDLKIQGVADHVAAMSDHVAAMLADVYDEFMKKELDKHLAKGIEWKYSENGGEWIKFDGDTNKLLEEEYCKDSIGSCFYLSCDGRVTVDFAKWEGVDIDGDEFLLTRVDVNQPKVPLSWAHPVEEFRLVSLKPSDSEYKTVEMELRKTVKAEIKRLKHKMNE</sequence>
<dbReference type="GO" id="GO:0010629">
    <property type="term" value="P:negative regulation of gene expression"/>
    <property type="evidence" value="ECO:0007669"/>
    <property type="project" value="TreeGrafter"/>
</dbReference>
<evidence type="ECO:0000259" key="6">
    <source>
        <dbReference type="PROSITE" id="PS50918"/>
    </source>
</evidence>
<evidence type="ECO:0000256" key="2">
    <source>
        <dbReference type="ARBA" id="ARBA00022676"/>
    </source>
</evidence>
<dbReference type="PROSITE" id="PS50918">
    <property type="entry name" value="WWE"/>
    <property type="match status" value="1"/>
</dbReference>
<accession>A0A7J7JZ44</accession>
<dbReference type="GO" id="GO:0016757">
    <property type="term" value="F:glycosyltransferase activity"/>
    <property type="evidence" value="ECO:0007669"/>
    <property type="project" value="UniProtKB-KW"/>
</dbReference>
<feature type="domain" description="Macro" evidence="7">
    <location>
        <begin position="406"/>
        <end position="592"/>
    </location>
</feature>
<dbReference type="Gene3D" id="3.30.720.50">
    <property type="match status" value="1"/>
</dbReference>
<keyword evidence="5" id="KW-0539">Nucleus</keyword>
<dbReference type="Gene3D" id="3.40.220.10">
    <property type="entry name" value="Leucine Aminopeptidase, subunit E, domain 1"/>
    <property type="match status" value="3"/>
</dbReference>
<dbReference type="PROSITE" id="PS51154">
    <property type="entry name" value="MACRO"/>
    <property type="match status" value="2"/>
</dbReference>
<protein>
    <submittedName>
        <fullName evidence="8">PARP14</fullName>
    </submittedName>
</protein>
<proteinExistence type="predicted"/>
<keyword evidence="3" id="KW-0808">Transferase</keyword>
<feature type="domain" description="WWE" evidence="6">
    <location>
        <begin position="728"/>
        <end position="810"/>
    </location>
</feature>
<evidence type="ECO:0000256" key="4">
    <source>
        <dbReference type="ARBA" id="ARBA00023027"/>
    </source>
</evidence>
<evidence type="ECO:0000256" key="5">
    <source>
        <dbReference type="ARBA" id="ARBA00023242"/>
    </source>
</evidence>
<dbReference type="Pfam" id="PF02825">
    <property type="entry name" value="WWE"/>
    <property type="match status" value="1"/>
</dbReference>
<reference evidence="8" key="1">
    <citation type="submission" date="2020-06" db="EMBL/GenBank/DDBJ databases">
        <title>Draft genome of Bugula neritina, a colonial animal packing powerful symbionts and potential medicines.</title>
        <authorList>
            <person name="Rayko M."/>
        </authorList>
    </citation>
    <scope>NUCLEOTIDE SEQUENCE [LARGE SCALE GENOMIC DNA]</scope>
    <source>
        <strain evidence="8">Kwan_BN1</strain>
    </source>
</reference>
<comment type="caution">
    <text evidence="8">The sequence shown here is derived from an EMBL/GenBank/DDBJ whole genome shotgun (WGS) entry which is preliminary data.</text>
</comment>
<evidence type="ECO:0000259" key="7">
    <source>
        <dbReference type="PROSITE" id="PS51154"/>
    </source>
</evidence>
<dbReference type="InterPro" id="IPR043472">
    <property type="entry name" value="Macro_dom-like"/>
</dbReference>
<gene>
    <name evidence="8" type="ORF">EB796_011090</name>
</gene>
<organism evidence="8 9">
    <name type="scientific">Bugula neritina</name>
    <name type="common">Brown bryozoan</name>
    <name type="synonym">Sertularia neritina</name>
    <dbReference type="NCBI Taxonomy" id="10212"/>
    <lineage>
        <taxon>Eukaryota</taxon>
        <taxon>Metazoa</taxon>
        <taxon>Spiralia</taxon>
        <taxon>Lophotrochozoa</taxon>
        <taxon>Bryozoa</taxon>
        <taxon>Gymnolaemata</taxon>
        <taxon>Cheilostomatida</taxon>
        <taxon>Flustrina</taxon>
        <taxon>Buguloidea</taxon>
        <taxon>Bugulidae</taxon>
        <taxon>Bugula</taxon>
    </lineage>
</organism>
<dbReference type="SUPFAM" id="SSF52949">
    <property type="entry name" value="Macro domain-like"/>
    <property type="match status" value="3"/>
</dbReference>
<evidence type="ECO:0000256" key="3">
    <source>
        <dbReference type="ARBA" id="ARBA00022679"/>
    </source>
</evidence>
<evidence type="ECO:0000256" key="1">
    <source>
        <dbReference type="ARBA" id="ARBA00004123"/>
    </source>
</evidence>
<evidence type="ECO:0000313" key="8">
    <source>
        <dbReference type="EMBL" id="KAF6030608.1"/>
    </source>
</evidence>
<dbReference type="SUPFAM" id="SSF117839">
    <property type="entry name" value="WWE domain"/>
    <property type="match status" value="1"/>
</dbReference>
<keyword evidence="9" id="KW-1185">Reference proteome</keyword>
<keyword evidence="2" id="KW-0328">Glycosyltransferase</keyword>
<dbReference type="InterPro" id="IPR002589">
    <property type="entry name" value="Macro_dom"/>
</dbReference>
<evidence type="ECO:0000313" key="9">
    <source>
        <dbReference type="Proteomes" id="UP000593567"/>
    </source>
</evidence>
<dbReference type="GO" id="GO:0003714">
    <property type="term" value="F:transcription corepressor activity"/>
    <property type="evidence" value="ECO:0007669"/>
    <property type="project" value="TreeGrafter"/>
</dbReference>
<comment type="subcellular location">
    <subcellularLocation>
        <location evidence="1">Nucleus</location>
    </subcellularLocation>
</comment>
<name>A0A7J7JZ44_BUGNE</name>
<dbReference type="InterPro" id="IPR004170">
    <property type="entry name" value="WWE_dom"/>
</dbReference>
<dbReference type="SMART" id="SM00506">
    <property type="entry name" value="A1pp"/>
    <property type="match status" value="2"/>
</dbReference>
<dbReference type="Pfam" id="PF01661">
    <property type="entry name" value="Macro"/>
    <property type="match status" value="1"/>
</dbReference>
<keyword evidence="4" id="KW-0520">NAD</keyword>
<dbReference type="PANTHER" id="PTHR14453">
    <property type="entry name" value="PARP/ZINC FINGER CCCH TYPE DOMAIN CONTAINING PROTEIN"/>
    <property type="match status" value="1"/>
</dbReference>
<feature type="domain" description="Macro" evidence="7">
    <location>
        <begin position="208"/>
        <end position="368"/>
    </location>
</feature>
<dbReference type="OrthoDB" id="6071975at2759"/>
<dbReference type="PANTHER" id="PTHR14453:SF67">
    <property type="entry name" value="POLY [ADP-RIBOSE] POLYMERASE"/>
    <property type="match status" value="1"/>
</dbReference>
<dbReference type="Proteomes" id="UP000593567">
    <property type="component" value="Unassembled WGS sequence"/>
</dbReference>
<dbReference type="InterPro" id="IPR037197">
    <property type="entry name" value="WWE_dom_sf"/>
</dbReference>
<dbReference type="EMBL" id="VXIV02001685">
    <property type="protein sequence ID" value="KAF6030608.1"/>
    <property type="molecule type" value="Genomic_DNA"/>
</dbReference>
<dbReference type="GO" id="GO:0005634">
    <property type="term" value="C:nucleus"/>
    <property type="evidence" value="ECO:0007669"/>
    <property type="project" value="UniProtKB-SubCell"/>
</dbReference>
<dbReference type="AlphaFoldDB" id="A0A7J7JZ44"/>